<evidence type="ECO:0000256" key="5">
    <source>
        <dbReference type="ARBA" id="ARBA00022729"/>
    </source>
</evidence>
<dbReference type="PROSITE" id="PS51760">
    <property type="entry name" value="GH10_2"/>
    <property type="match status" value="1"/>
</dbReference>
<dbReference type="RefSeq" id="WP_170215931.1">
    <property type="nucleotide sequence ID" value="NZ_BONB01000070.1"/>
</dbReference>
<sequence>MRHDFSRRSLLLGAAGLAGAGALGVSATPAGAAPRTPLWKTAKQRGIVFGSSTATWQLSDPDYAALFSREAALLFTEDDLLWYRLKPTPDADLDFSYADQIIAFAEAQNMRVFGAHLVWDEGFGDGWTEDDLWGMSEQRARTVLFGTARAVVRRYRGRVDAWSVANEVTSPEGERGYRTDVPWWEPLGPSYVEEAFHVAHDADPHALLVINEFGFETVNEWGDEPGPRRRATLQVIDKLLDQGAPVHALGVQAHLLADQFRDRFDAGAYTRWLGEVADRGLQILITELDVQDDGLPADVAARDAGVRDVYRRYLDVALSCRDVRAVMAFGLSDRYTWLEEDYPRDDGAARRPLAYDDDLAPKPAYAAIANQLGGAPHRPLLWSIPE</sequence>
<evidence type="ECO:0000259" key="11">
    <source>
        <dbReference type="PROSITE" id="PS51760"/>
    </source>
</evidence>
<feature type="domain" description="GH10" evidence="11">
    <location>
        <begin position="32"/>
        <end position="371"/>
    </location>
</feature>
<dbReference type="InterPro" id="IPR001000">
    <property type="entry name" value="GH10_dom"/>
</dbReference>
<evidence type="ECO:0000313" key="13">
    <source>
        <dbReference type="Proteomes" id="UP000256913"/>
    </source>
</evidence>
<evidence type="ECO:0000256" key="9">
    <source>
        <dbReference type="ARBA" id="ARBA00023326"/>
    </source>
</evidence>
<feature type="chain" id="PRO_5017618957" description="endo-1,4-beta-xylanase" evidence="10">
    <location>
        <begin position="33"/>
        <end position="386"/>
    </location>
</feature>
<dbReference type="GO" id="GO:0031176">
    <property type="term" value="F:endo-1,4-beta-xylanase activity"/>
    <property type="evidence" value="ECO:0007669"/>
    <property type="project" value="UniProtKB-EC"/>
</dbReference>
<evidence type="ECO:0000256" key="10">
    <source>
        <dbReference type="SAM" id="SignalP"/>
    </source>
</evidence>
<gene>
    <name evidence="12" type="ORF">DFJ67_4457</name>
</gene>
<reference evidence="12 13" key="1">
    <citation type="submission" date="2018-08" db="EMBL/GenBank/DDBJ databases">
        <title>Sequencing the genomes of 1000 actinobacteria strains.</title>
        <authorList>
            <person name="Klenk H.-P."/>
        </authorList>
    </citation>
    <scope>NUCLEOTIDE SEQUENCE [LARGE SCALE GENOMIC DNA]</scope>
    <source>
        <strain evidence="12 13">DSM 44099</strain>
    </source>
</reference>
<keyword evidence="13" id="KW-1185">Reference proteome</keyword>
<keyword evidence="4 12" id="KW-0858">Xylan degradation</keyword>
<dbReference type="EMBL" id="QUMQ01000001">
    <property type="protein sequence ID" value="REF98439.1"/>
    <property type="molecule type" value="Genomic_DNA"/>
</dbReference>
<dbReference type="InterPro" id="IPR006311">
    <property type="entry name" value="TAT_signal"/>
</dbReference>
<dbReference type="AlphaFoldDB" id="A0A3D9ZNK0"/>
<accession>A0A3D9ZNK0</accession>
<keyword evidence="5 10" id="KW-0732">Signal</keyword>
<dbReference type="Gene3D" id="3.20.20.80">
    <property type="entry name" value="Glycosidases"/>
    <property type="match status" value="1"/>
</dbReference>
<organism evidence="12 13">
    <name type="scientific">Asanoa ferruginea</name>
    <dbReference type="NCBI Taxonomy" id="53367"/>
    <lineage>
        <taxon>Bacteria</taxon>
        <taxon>Bacillati</taxon>
        <taxon>Actinomycetota</taxon>
        <taxon>Actinomycetes</taxon>
        <taxon>Micromonosporales</taxon>
        <taxon>Micromonosporaceae</taxon>
        <taxon>Asanoa</taxon>
    </lineage>
</organism>
<feature type="signal peptide" evidence="10">
    <location>
        <begin position="1"/>
        <end position="32"/>
    </location>
</feature>
<dbReference type="Proteomes" id="UP000256913">
    <property type="component" value="Unassembled WGS sequence"/>
</dbReference>
<keyword evidence="7" id="KW-0119">Carbohydrate metabolism</keyword>
<evidence type="ECO:0000256" key="3">
    <source>
        <dbReference type="ARBA" id="ARBA00012590"/>
    </source>
</evidence>
<protein>
    <recommendedName>
        <fullName evidence="3">endo-1,4-beta-xylanase</fullName>
        <ecNumber evidence="3">3.2.1.8</ecNumber>
    </recommendedName>
</protein>
<comment type="similarity">
    <text evidence="2">Belongs to the glycosyl hydrolase 10 (cellulase F) family.</text>
</comment>
<dbReference type="PROSITE" id="PS51318">
    <property type="entry name" value="TAT"/>
    <property type="match status" value="1"/>
</dbReference>
<dbReference type="EC" id="3.2.1.8" evidence="3"/>
<keyword evidence="6 12" id="KW-0378">Hydrolase</keyword>
<evidence type="ECO:0000313" key="12">
    <source>
        <dbReference type="EMBL" id="REF98439.1"/>
    </source>
</evidence>
<dbReference type="Pfam" id="PF00331">
    <property type="entry name" value="Glyco_hydro_10"/>
    <property type="match status" value="1"/>
</dbReference>
<dbReference type="SUPFAM" id="SSF51445">
    <property type="entry name" value="(Trans)glycosidases"/>
    <property type="match status" value="1"/>
</dbReference>
<evidence type="ECO:0000256" key="6">
    <source>
        <dbReference type="ARBA" id="ARBA00022801"/>
    </source>
</evidence>
<keyword evidence="9" id="KW-0624">Polysaccharide degradation</keyword>
<evidence type="ECO:0000256" key="7">
    <source>
        <dbReference type="ARBA" id="ARBA00023277"/>
    </source>
</evidence>
<dbReference type="SMART" id="SM00633">
    <property type="entry name" value="Glyco_10"/>
    <property type="match status" value="1"/>
</dbReference>
<comment type="catalytic activity">
    <reaction evidence="1">
        <text>Endohydrolysis of (1-&gt;4)-beta-D-xylosidic linkages in xylans.</text>
        <dbReference type="EC" id="3.2.1.8"/>
    </reaction>
</comment>
<dbReference type="PANTHER" id="PTHR31490:SF88">
    <property type="entry name" value="BETA-XYLANASE"/>
    <property type="match status" value="1"/>
</dbReference>
<proteinExistence type="inferred from homology"/>
<dbReference type="PANTHER" id="PTHR31490">
    <property type="entry name" value="GLYCOSYL HYDROLASE"/>
    <property type="match status" value="1"/>
</dbReference>
<dbReference type="InterPro" id="IPR017853">
    <property type="entry name" value="GH"/>
</dbReference>
<evidence type="ECO:0000256" key="1">
    <source>
        <dbReference type="ARBA" id="ARBA00000681"/>
    </source>
</evidence>
<name>A0A3D9ZNK0_9ACTN</name>
<keyword evidence="8 12" id="KW-0326">Glycosidase</keyword>
<evidence type="ECO:0000256" key="4">
    <source>
        <dbReference type="ARBA" id="ARBA00022651"/>
    </source>
</evidence>
<comment type="caution">
    <text evidence="12">The sequence shown here is derived from an EMBL/GenBank/DDBJ whole genome shotgun (WGS) entry which is preliminary data.</text>
</comment>
<dbReference type="InterPro" id="IPR044846">
    <property type="entry name" value="GH10"/>
</dbReference>
<evidence type="ECO:0000256" key="8">
    <source>
        <dbReference type="ARBA" id="ARBA00023295"/>
    </source>
</evidence>
<dbReference type="GO" id="GO:0045493">
    <property type="term" value="P:xylan catabolic process"/>
    <property type="evidence" value="ECO:0007669"/>
    <property type="project" value="UniProtKB-KW"/>
</dbReference>
<evidence type="ECO:0000256" key="2">
    <source>
        <dbReference type="ARBA" id="ARBA00007495"/>
    </source>
</evidence>